<keyword evidence="10" id="KW-1185">Reference proteome</keyword>
<dbReference type="Proteomes" id="UP000064967">
    <property type="component" value="Chromosome"/>
</dbReference>
<protein>
    <submittedName>
        <fullName evidence="9">Methionine ABC transporter ATP-binding protein</fullName>
    </submittedName>
</protein>
<accession>A0A0K1Q4D5</accession>
<dbReference type="PROSITE" id="PS00211">
    <property type="entry name" value="ABC_TRANSPORTER_1"/>
    <property type="match status" value="1"/>
</dbReference>
<evidence type="ECO:0000256" key="5">
    <source>
        <dbReference type="ARBA" id="ARBA00022967"/>
    </source>
</evidence>
<dbReference type="InterPro" id="IPR027417">
    <property type="entry name" value="P-loop_NTPase"/>
</dbReference>
<evidence type="ECO:0000256" key="4">
    <source>
        <dbReference type="ARBA" id="ARBA00022840"/>
    </source>
</evidence>
<dbReference type="EMBL" id="CP012333">
    <property type="protein sequence ID" value="AKV00517.1"/>
    <property type="molecule type" value="Genomic_DNA"/>
</dbReference>
<dbReference type="AlphaFoldDB" id="A0A0K1Q4D5"/>
<keyword evidence="4 9" id="KW-0067">ATP-binding</keyword>
<keyword evidence="1" id="KW-0813">Transport</keyword>
<sequence length="251" mass="26528">MTSIRLASVHKTYPDGTSALRGVDLHVPEGSAFGLIGPSGAGKSTVARLVEGLERPTSGEVRVGDVDLAKLDEASLVAQRRRIGVVFQHFNLLAQRDVARNVALPLELAGVPRADRDARVAELLALVGLDGLAHRFPAQLSGGQKQRVGIARALAAKPSLLVLDEATSALDPTTAANIVELLAELRKKSPITMLVITHQLEVVRALCTHVAVLEHGLVRESGLVSELRAELLPGGGAHGRGRNELLFSEAS</sequence>
<evidence type="ECO:0000256" key="3">
    <source>
        <dbReference type="ARBA" id="ARBA00022741"/>
    </source>
</evidence>
<proteinExistence type="predicted"/>
<reference evidence="9 10" key="1">
    <citation type="submission" date="2015-08" db="EMBL/GenBank/DDBJ databases">
        <authorList>
            <person name="Babu N.S."/>
            <person name="Beckwith C.J."/>
            <person name="Beseler K.G."/>
            <person name="Brison A."/>
            <person name="Carone J.V."/>
            <person name="Caskin T.P."/>
            <person name="Diamond M."/>
            <person name="Durham M.E."/>
            <person name="Foxe J.M."/>
            <person name="Go M."/>
            <person name="Henderson B.A."/>
            <person name="Jones I.B."/>
            <person name="McGettigan J.A."/>
            <person name="Micheletti S.J."/>
            <person name="Nasrallah M.E."/>
            <person name="Ortiz D."/>
            <person name="Piller C.R."/>
            <person name="Privatt S.R."/>
            <person name="Schneider S.L."/>
            <person name="Sharp S."/>
            <person name="Smith T.C."/>
            <person name="Stanton J.D."/>
            <person name="Ullery H.E."/>
            <person name="Wilson R.J."/>
            <person name="Serrano M.G."/>
            <person name="Buck G."/>
            <person name="Lee V."/>
            <person name="Wang Y."/>
            <person name="Carvalho R."/>
            <person name="Voegtly L."/>
            <person name="Shi R."/>
            <person name="Duckworth R."/>
            <person name="Johnson A."/>
            <person name="Loviza R."/>
            <person name="Walstead R."/>
            <person name="Shah Z."/>
            <person name="Kiflezghi M."/>
            <person name="Wade K."/>
            <person name="Ball S.L."/>
            <person name="Bradley K.W."/>
            <person name="Asai D.J."/>
            <person name="Bowman C.A."/>
            <person name="Russell D.A."/>
            <person name="Pope W.H."/>
            <person name="Jacobs-Sera D."/>
            <person name="Hendrix R.W."/>
            <person name="Hatfull G.F."/>
        </authorList>
    </citation>
    <scope>NUCLEOTIDE SEQUENCE [LARGE SCALE GENOMIC DNA]</scope>
    <source>
        <strain evidence="9 10">DSM 27648</strain>
    </source>
</reference>
<dbReference type="GO" id="GO:0006865">
    <property type="term" value="P:amino acid transport"/>
    <property type="evidence" value="ECO:0007669"/>
    <property type="project" value="UniProtKB-KW"/>
</dbReference>
<keyword evidence="6" id="KW-0029">Amino-acid transport</keyword>
<dbReference type="InterPro" id="IPR003593">
    <property type="entry name" value="AAA+_ATPase"/>
</dbReference>
<dbReference type="InterPro" id="IPR003439">
    <property type="entry name" value="ABC_transporter-like_ATP-bd"/>
</dbReference>
<keyword evidence="5" id="KW-1278">Translocase</keyword>
<evidence type="ECO:0000313" key="10">
    <source>
        <dbReference type="Proteomes" id="UP000064967"/>
    </source>
</evidence>
<organism evidence="9 10">
    <name type="scientific">Labilithrix luteola</name>
    <dbReference type="NCBI Taxonomy" id="1391654"/>
    <lineage>
        <taxon>Bacteria</taxon>
        <taxon>Pseudomonadati</taxon>
        <taxon>Myxococcota</taxon>
        <taxon>Polyangia</taxon>
        <taxon>Polyangiales</taxon>
        <taxon>Labilitrichaceae</taxon>
        <taxon>Labilithrix</taxon>
    </lineage>
</organism>
<feature type="domain" description="ABC transporter" evidence="8">
    <location>
        <begin position="4"/>
        <end position="240"/>
    </location>
</feature>
<keyword evidence="2" id="KW-1003">Cell membrane</keyword>
<evidence type="ECO:0000256" key="7">
    <source>
        <dbReference type="ARBA" id="ARBA00023136"/>
    </source>
</evidence>
<dbReference type="PANTHER" id="PTHR43166:SF30">
    <property type="entry name" value="METHIONINE IMPORT ATP-BINDING PROTEIN METN"/>
    <property type="match status" value="1"/>
</dbReference>
<evidence type="ECO:0000259" key="8">
    <source>
        <dbReference type="PROSITE" id="PS50893"/>
    </source>
</evidence>
<evidence type="ECO:0000313" key="9">
    <source>
        <dbReference type="EMBL" id="AKV00517.1"/>
    </source>
</evidence>
<dbReference type="SUPFAM" id="SSF52540">
    <property type="entry name" value="P-loop containing nucleoside triphosphate hydrolases"/>
    <property type="match status" value="1"/>
</dbReference>
<dbReference type="GO" id="GO:0005524">
    <property type="term" value="F:ATP binding"/>
    <property type="evidence" value="ECO:0007669"/>
    <property type="project" value="UniProtKB-KW"/>
</dbReference>
<dbReference type="GO" id="GO:0016887">
    <property type="term" value="F:ATP hydrolysis activity"/>
    <property type="evidence" value="ECO:0007669"/>
    <property type="project" value="InterPro"/>
</dbReference>
<dbReference type="InterPro" id="IPR050086">
    <property type="entry name" value="MetN_ABC_transporter-like"/>
</dbReference>
<dbReference type="SMART" id="SM00382">
    <property type="entry name" value="AAA"/>
    <property type="match status" value="1"/>
</dbReference>
<dbReference type="Pfam" id="PF00005">
    <property type="entry name" value="ABC_tran"/>
    <property type="match status" value="1"/>
</dbReference>
<dbReference type="PROSITE" id="PS50893">
    <property type="entry name" value="ABC_TRANSPORTER_2"/>
    <property type="match status" value="1"/>
</dbReference>
<gene>
    <name evidence="9" type="ORF">AKJ09_07180</name>
</gene>
<dbReference type="PATRIC" id="fig|1391654.3.peg.7291"/>
<dbReference type="STRING" id="1391654.AKJ09_07180"/>
<dbReference type="KEGG" id="llu:AKJ09_07180"/>
<dbReference type="RefSeq" id="WP_146651800.1">
    <property type="nucleotide sequence ID" value="NZ_CP012333.1"/>
</dbReference>
<evidence type="ECO:0000256" key="1">
    <source>
        <dbReference type="ARBA" id="ARBA00022448"/>
    </source>
</evidence>
<dbReference type="Gene3D" id="3.40.50.300">
    <property type="entry name" value="P-loop containing nucleotide triphosphate hydrolases"/>
    <property type="match status" value="1"/>
</dbReference>
<dbReference type="OrthoDB" id="5429817at2"/>
<keyword evidence="3" id="KW-0547">Nucleotide-binding</keyword>
<dbReference type="PANTHER" id="PTHR43166">
    <property type="entry name" value="AMINO ACID IMPORT ATP-BINDING PROTEIN"/>
    <property type="match status" value="1"/>
</dbReference>
<name>A0A0K1Q4D5_9BACT</name>
<evidence type="ECO:0000256" key="6">
    <source>
        <dbReference type="ARBA" id="ARBA00022970"/>
    </source>
</evidence>
<evidence type="ECO:0000256" key="2">
    <source>
        <dbReference type="ARBA" id="ARBA00022475"/>
    </source>
</evidence>
<dbReference type="InterPro" id="IPR017871">
    <property type="entry name" value="ABC_transporter-like_CS"/>
</dbReference>
<keyword evidence="7" id="KW-0472">Membrane</keyword>